<dbReference type="EMBL" id="VSRR010044963">
    <property type="protein sequence ID" value="MPC77086.1"/>
    <property type="molecule type" value="Genomic_DNA"/>
</dbReference>
<gene>
    <name evidence="1" type="ORF">E2C01_071531</name>
</gene>
<evidence type="ECO:0000313" key="2">
    <source>
        <dbReference type="Proteomes" id="UP000324222"/>
    </source>
</evidence>
<dbReference type="AlphaFoldDB" id="A0A5B7I563"/>
<proteinExistence type="predicted"/>
<name>A0A5B7I563_PORTR</name>
<keyword evidence="2" id="KW-1185">Reference proteome</keyword>
<organism evidence="1 2">
    <name type="scientific">Portunus trituberculatus</name>
    <name type="common">Swimming crab</name>
    <name type="synonym">Neptunus trituberculatus</name>
    <dbReference type="NCBI Taxonomy" id="210409"/>
    <lineage>
        <taxon>Eukaryota</taxon>
        <taxon>Metazoa</taxon>
        <taxon>Ecdysozoa</taxon>
        <taxon>Arthropoda</taxon>
        <taxon>Crustacea</taxon>
        <taxon>Multicrustacea</taxon>
        <taxon>Malacostraca</taxon>
        <taxon>Eumalacostraca</taxon>
        <taxon>Eucarida</taxon>
        <taxon>Decapoda</taxon>
        <taxon>Pleocyemata</taxon>
        <taxon>Brachyura</taxon>
        <taxon>Eubrachyura</taxon>
        <taxon>Portunoidea</taxon>
        <taxon>Portunidae</taxon>
        <taxon>Portuninae</taxon>
        <taxon>Portunus</taxon>
    </lineage>
</organism>
<dbReference type="Proteomes" id="UP000324222">
    <property type="component" value="Unassembled WGS sequence"/>
</dbReference>
<accession>A0A5B7I563</accession>
<sequence>MSVRLDAPFPSPPRHHPLLLKGVSVSGSLLPITHQHPLEDGAGGGSEVAGMISWAEKQVTWGRHRCSSQSKED</sequence>
<evidence type="ECO:0000313" key="1">
    <source>
        <dbReference type="EMBL" id="MPC77086.1"/>
    </source>
</evidence>
<reference evidence="1 2" key="1">
    <citation type="submission" date="2019-05" db="EMBL/GenBank/DDBJ databases">
        <title>Another draft genome of Portunus trituberculatus and its Hox gene families provides insights of decapod evolution.</title>
        <authorList>
            <person name="Jeong J.-H."/>
            <person name="Song I."/>
            <person name="Kim S."/>
            <person name="Choi T."/>
            <person name="Kim D."/>
            <person name="Ryu S."/>
            <person name="Kim W."/>
        </authorList>
    </citation>
    <scope>NUCLEOTIDE SEQUENCE [LARGE SCALE GENOMIC DNA]</scope>
    <source>
        <tissue evidence="1">Muscle</tissue>
    </source>
</reference>
<comment type="caution">
    <text evidence="1">The sequence shown here is derived from an EMBL/GenBank/DDBJ whole genome shotgun (WGS) entry which is preliminary data.</text>
</comment>
<protein>
    <submittedName>
        <fullName evidence="1">Uncharacterized protein</fullName>
    </submittedName>
</protein>